<evidence type="ECO:0000313" key="3">
    <source>
        <dbReference type="EMBL" id="MCW9714462.1"/>
    </source>
</evidence>
<dbReference type="EMBL" id="JAJNDC010000006">
    <property type="protein sequence ID" value="MCW9714462.1"/>
    <property type="molecule type" value="Genomic_DNA"/>
</dbReference>
<dbReference type="InterPro" id="IPR049893">
    <property type="entry name" value="Bvu_2165-like_IHF-HU-DNA_bdg"/>
</dbReference>
<gene>
    <name evidence="3" type="ORF">LQ318_16265</name>
</gene>
<sequence>MTIKYALYPNSLAKNPKHRRAIIQNYRSCTIDDIIDDMISRGSTLTRADALANIENYEAAIAKFVSQGRGVNTSLMYISPSIAGNFIGTEDYFDASRHEVRLNLSPGKRLQEAMEDISLRKVAPNQRRPQIQSVTDFATDSVNSQLTPGGVIEVRGKLLKYDPDDEEQGIFFNEPDGRQIRAPKPIRNKPSSLYVSVPEDLSAGDYQIEIRAVVRRTTHIRRDRLDTLLTVS</sequence>
<protein>
    <submittedName>
        <fullName evidence="3">DUF4469 domain-containing protein</fullName>
    </submittedName>
</protein>
<evidence type="ECO:0000313" key="4">
    <source>
        <dbReference type="Proteomes" id="UP001207337"/>
    </source>
</evidence>
<reference evidence="3 4" key="1">
    <citation type="submission" date="2021-11" db="EMBL/GenBank/DDBJ databases">
        <title>Aliifidinibius sp. nov., a new bacterium isolated from saline soil.</title>
        <authorList>
            <person name="Galisteo C."/>
            <person name="De La Haba R."/>
            <person name="Sanchez-Porro C."/>
            <person name="Ventosa A."/>
        </authorList>
    </citation>
    <scope>NUCLEOTIDE SEQUENCE [LARGE SCALE GENOMIC DNA]</scope>
    <source>
        <strain evidence="3 4">KACC 190600</strain>
    </source>
</reference>
<accession>A0ABT3Q2W3</accession>
<keyword evidence="4" id="KW-1185">Reference proteome</keyword>
<dbReference type="Pfam" id="PF14734">
    <property type="entry name" value="DUF4469"/>
    <property type="match status" value="1"/>
</dbReference>
<dbReference type="RefSeq" id="WP_265791766.1">
    <property type="nucleotide sequence ID" value="NZ_BAABRS010000006.1"/>
</dbReference>
<evidence type="ECO:0000259" key="2">
    <source>
        <dbReference type="Pfam" id="PF14848"/>
    </source>
</evidence>
<dbReference type="Proteomes" id="UP001207337">
    <property type="component" value="Unassembled WGS sequence"/>
</dbReference>
<feature type="domain" description="DUF4469" evidence="1">
    <location>
        <begin position="130"/>
        <end position="217"/>
    </location>
</feature>
<dbReference type="Pfam" id="PF14848">
    <property type="entry name" value="HU-DNA_bdg"/>
    <property type="match status" value="1"/>
</dbReference>
<evidence type="ECO:0000259" key="1">
    <source>
        <dbReference type="Pfam" id="PF14734"/>
    </source>
</evidence>
<dbReference type="CDD" id="cd12843">
    <property type="entry name" value="Bvu_2165_C_like"/>
    <property type="match status" value="1"/>
</dbReference>
<proteinExistence type="predicted"/>
<dbReference type="InterPro" id="IPR027824">
    <property type="entry name" value="DUF4469"/>
</dbReference>
<name>A0ABT3Q2W3_9BACT</name>
<dbReference type="Gene3D" id="2.70.50.70">
    <property type="match status" value="1"/>
</dbReference>
<comment type="caution">
    <text evidence="3">The sequence shown here is derived from an EMBL/GenBank/DDBJ whole genome shotgun (WGS) entry which is preliminary data.</text>
</comment>
<feature type="domain" description="Bvu-2165-like IHF-HU-like DNA-binding" evidence="2">
    <location>
        <begin position="3"/>
        <end position="121"/>
    </location>
</feature>
<organism evidence="3 4">
    <name type="scientific">Fodinibius salicampi</name>
    <dbReference type="NCBI Taxonomy" id="1920655"/>
    <lineage>
        <taxon>Bacteria</taxon>
        <taxon>Pseudomonadati</taxon>
        <taxon>Balneolota</taxon>
        <taxon>Balneolia</taxon>
        <taxon>Balneolales</taxon>
        <taxon>Balneolaceae</taxon>
        <taxon>Fodinibius</taxon>
    </lineage>
</organism>